<feature type="domain" description="STAS" evidence="1">
    <location>
        <begin position="1"/>
        <end position="91"/>
    </location>
</feature>
<evidence type="ECO:0000313" key="2">
    <source>
        <dbReference type="EMBL" id="OFI32166.1"/>
    </source>
</evidence>
<comment type="caution">
    <text evidence="2">The sequence shown here is derived from an EMBL/GenBank/DDBJ whole genome shotgun (WGS) entry which is preliminary data.</text>
</comment>
<accession>A0A1E8F8R5</accession>
<keyword evidence="3" id="KW-1185">Reference proteome</keyword>
<dbReference type="PROSITE" id="PS50801">
    <property type="entry name" value="STAS"/>
    <property type="match status" value="1"/>
</dbReference>
<gene>
    <name evidence="2" type="ORF">BFC17_08030</name>
</gene>
<dbReference type="Pfam" id="PF01740">
    <property type="entry name" value="STAS"/>
    <property type="match status" value="1"/>
</dbReference>
<dbReference type="SUPFAM" id="SSF52091">
    <property type="entry name" value="SpoIIaa-like"/>
    <property type="match status" value="1"/>
</dbReference>
<dbReference type="InterPro" id="IPR036513">
    <property type="entry name" value="STAS_dom_sf"/>
</dbReference>
<evidence type="ECO:0000259" key="1">
    <source>
        <dbReference type="PROSITE" id="PS50801"/>
    </source>
</evidence>
<sequence>MLPPVWTGLNALSVFSAIKQLPLELLEDSVLKIDFSEVQHLDSSGMGALVGLQKQLRSSQHTAIKITGASDCVKRLMYTANLHRLFLIENS</sequence>
<dbReference type="EMBL" id="MJIC01000021">
    <property type="protein sequence ID" value="OFI32166.1"/>
    <property type="molecule type" value="Genomic_DNA"/>
</dbReference>
<reference evidence="2 3" key="1">
    <citation type="submission" date="2016-09" db="EMBL/GenBank/DDBJ databases">
        <title>Alteromonas lipolytica, a new species isolated from sea water.</title>
        <authorList>
            <person name="Wu Y.-H."/>
            <person name="Cheng H."/>
            <person name="Xu X.-W."/>
        </authorList>
    </citation>
    <scope>NUCLEOTIDE SEQUENCE [LARGE SCALE GENOMIC DNA]</scope>
    <source>
        <strain evidence="2 3">JW12</strain>
    </source>
</reference>
<organism evidence="2 3">
    <name type="scientific">Alteromonas lipolytica</name>
    <dbReference type="NCBI Taxonomy" id="1856405"/>
    <lineage>
        <taxon>Bacteria</taxon>
        <taxon>Pseudomonadati</taxon>
        <taxon>Pseudomonadota</taxon>
        <taxon>Gammaproteobacteria</taxon>
        <taxon>Alteromonadales</taxon>
        <taxon>Alteromonadaceae</taxon>
        <taxon>Alteromonas/Salinimonas group</taxon>
        <taxon>Alteromonas</taxon>
    </lineage>
</organism>
<dbReference type="Gene3D" id="3.30.750.24">
    <property type="entry name" value="STAS domain"/>
    <property type="match status" value="1"/>
</dbReference>
<name>A0A1E8F8R5_9ALTE</name>
<dbReference type="AlphaFoldDB" id="A0A1E8F8R5"/>
<dbReference type="InterPro" id="IPR002645">
    <property type="entry name" value="STAS_dom"/>
</dbReference>
<proteinExistence type="predicted"/>
<dbReference type="CDD" id="cd07043">
    <property type="entry name" value="STAS_anti-anti-sigma_factors"/>
    <property type="match status" value="1"/>
</dbReference>
<dbReference type="Proteomes" id="UP000176037">
    <property type="component" value="Unassembled WGS sequence"/>
</dbReference>
<evidence type="ECO:0000313" key="3">
    <source>
        <dbReference type="Proteomes" id="UP000176037"/>
    </source>
</evidence>
<protein>
    <recommendedName>
        <fullName evidence="1">STAS domain-containing protein</fullName>
    </recommendedName>
</protein>